<dbReference type="RefSeq" id="WP_148449090.1">
    <property type="nucleotide sequence ID" value="NZ_CP070969.1"/>
</dbReference>
<accession>A0ABX7LHE4</accession>
<dbReference type="EMBL" id="CP070969">
    <property type="protein sequence ID" value="QSF47490.1"/>
    <property type="molecule type" value="Genomic_DNA"/>
</dbReference>
<organism evidence="1 2">
    <name type="scientific">Paenibacillus tianjinensis</name>
    <dbReference type="NCBI Taxonomy" id="2810347"/>
    <lineage>
        <taxon>Bacteria</taxon>
        <taxon>Bacillati</taxon>
        <taxon>Bacillota</taxon>
        <taxon>Bacilli</taxon>
        <taxon>Bacillales</taxon>
        <taxon>Paenibacillaceae</taxon>
        <taxon>Paenibacillus</taxon>
    </lineage>
</organism>
<evidence type="ECO:0000313" key="2">
    <source>
        <dbReference type="Proteomes" id="UP000663452"/>
    </source>
</evidence>
<reference evidence="1 2" key="1">
    <citation type="submission" date="2021-02" db="EMBL/GenBank/DDBJ databases">
        <title>Paenibacillus tianjinensis sp. nov.</title>
        <authorList>
            <person name="Liu H."/>
        </authorList>
    </citation>
    <scope>NUCLEOTIDE SEQUENCE [LARGE SCALE GENOMIC DNA]</scope>
    <source>
        <strain evidence="1 2">TB2019</strain>
    </source>
</reference>
<protein>
    <submittedName>
        <fullName evidence="1">Uncharacterized protein</fullName>
    </submittedName>
</protein>
<gene>
    <name evidence="1" type="ORF">JRJ22_13525</name>
</gene>
<evidence type="ECO:0000313" key="1">
    <source>
        <dbReference type="EMBL" id="QSF47490.1"/>
    </source>
</evidence>
<sequence length="88" mass="10028">MSDHEWQHIHIPEHYEFVAHGAHVDLGEHEQAHIGFIKAGEGEVYPPGFPPTLEVPHGLHWVGIPGHYDKHEDHGHFQAPHWGLHGKH</sequence>
<name>A0ABX7LHE4_9BACL</name>
<dbReference type="Proteomes" id="UP000663452">
    <property type="component" value="Chromosome"/>
</dbReference>
<proteinExistence type="predicted"/>
<keyword evidence="2" id="KW-1185">Reference proteome</keyword>